<dbReference type="EMBL" id="CP037920">
    <property type="protein sequence ID" value="QDT96145.1"/>
    <property type="molecule type" value="Genomic_DNA"/>
</dbReference>
<evidence type="ECO:0008006" key="3">
    <source>
        <dbReference type="Google" id="ProtNLM"/>
    </source>
</evidence>
<dbReference type="InterPro" id="IPR013783">
    <property type="entry name" value="Ig-like_fold"/>
</dbReference>
<dbReference type="InterPro" id="IPR029058">
    <property type="entry name" value="AB_hydrolase_fold"/>
</dbReference>
<accession>A0A517VT12</accession>
<organism evidence="1 2">
    <name type="scientific">Gimesia aquarii</name>
    <dbReference type="NCBI Taxonomy" id="2527964"/>
    <lineage>
        <taxon>Bacteria</taxon>
        <taxon>Pseudomonadati</taxon>
        <taxon>Planctomycetota</taxon>
        <taxon>Planctomycetia</taxon>
        <taxon>Planctomycetales</taxon>
        <taxon>Planctomycetaceae</taxon>
        <taxon>Gimesia</taxon>
    </lineage>
</organism>
<reference evidence="1 2" key="1">
    <citation type="submission" date="2019-03" db="EMBL/GenBank/DDBJ databases">
        <title>Deep-cultivation of Planctomycetes and their phenomic and genomic characterization uncovers novel biology.</title>
        <authorList>
            <person name="Wiegand S."/>
            <person name="Jogler M."/>
            <person name="Boedeker C."/>
            <person name="Pinto D."/>
            <person name="Vollmers J."/>
            <person name="Rivas-Marin E."/>
            <person name="Kohn T."/>
            <person name="Peeters S.H."/>
            <person name="Heuer A."/>
            <person name="Rast P."/>
            <person name="Oberbeckmann S."/>
            <person name="Bunk B."/>
            <person name="Jeske O."/>
            <person name="Meyerdierks A."/>
            <person name="Storesund J.E."/>
            <person name="Kallscheuer N."/>
            <person name="Luecker S."/>
            <person name="Lage O.M."/>
            <person name="Pohl T."/>
            <person name="Merkel B.J."/>
            <person name="Hornburger P."/>
            <person name="Mueller R.-W."/>
            <person name="Bruemmer F."/>
            <person name="Labrenz M."/>
            <person name="Spormann A.M."/>
            <person name="Op den Camp H."/>
            <person name="Overmann J."/>
            <person name="Amann R."/>
            <person name="Jetten M.S.M."/>
            <person name="Mascher T."/>
            <person name="Medema M.H."/>
            <person name="Devos D.P."/>
            <person name="Kaster A.-K."/>
            <person name="Ovreas L."/>
            <person name="Rohde M."/>
            <person name="Galperin M.Y."/>
            <person name="Jogler C."/>
        </authorList>
    </citation>
    <scope>NUCLEOTIDE SEQUENCE [LARGE SCALE GENOMIC DNA]</scope>
    <source>
        <strain evidence="1 2">V144</strain>
    </source>
</reference>
<evidence type="ECO:0000313" key="2">
    <source>
        <dbReference type="Proteomes" id="UP000318704"/>
    </source>
</evidence>
<gene>
    <name evidence="1" type="ORF">V144x_15980</name>
</gene>
<name>A0A517VT12_9PLAN</name>
<dbReference type="KEGG" id="gaw:V144x_15980"/>
<sequence length="476" mass="53551">MKTGISLSILFLLTILSSGFVFSSHIEAADKSKSKNEIDKKNSEYANPVARNRGRLYQVSIPPREQDAYENAYYRLWVPDHVKQIRGVIVRQHGCGAGARKYGLEHADDLQWQALARKWDCALLGTQIWAPEEECSTWYMPADGSEHAFFSALQKLGKLSHHPEIAKAPWCLWGHSGGALWVMNMLYRNPERVIAVFPRSGGLAPVNRELPRSQPLKPDSNSAVFQVPVMFCYGEKENQPGERFYAAVIGTHHVFDVAREKQAQWSVAEHPGSSHENSNSRLLAIRFFDSILKQRLPNDSKSTKLKQLDYQSGWLGDLKSKSIQSLMKHQIVDSKQQSWLPDKKVAAAWRELVKSGRILDTSPPAAPLAVQVSSVSGKGVKLEWQAEADLESGIHAFQVYRDGEIIGTVQGHRNQRWNPEGHFHAWNYSDQPIFDDHPAPKMEFLDQTNEASSKAKYEISTVNQAGLKSSRTVGKK</sequence>
<proteinExistence type="predicted"/>
<dbReference type="SUPFAM" id="SSF53474">
    <property type="entry name" value="alpha/beta-Hydrolases"/>
    <property type="match status" value="1"/>
</dbReference>
<dbReference type="AlphaFoldDB" id="A0A517VT12"/>
<evidence type="ECO:0000313" key="1">
    <source>
        <dbReference type="EMBL" id="QDT96145.1"/>
    </source>
</evidence>
<dbReference type="Gene3D" id="2.60.40.10">
    <property type="entry name" value="Immunoglobulins"/>
    <property type="match status" value="1"/>
</dbReference>
<dbReference type="Gene3D" id="3.40.50.1820">
    <property type="entry name" value="alpha/beta hydrolase"/>
    <property type="match status" value="1"/>
</dbReference>
<protein>
    <recommendedName>
        <fullName evidence="3">Alpha/beta hydrolase family protein</fullName>
    </recommendedName>
</protein>
<dbReference type="Proteomes" id="UP000318704">
    <property type="component" value="Chromosome"/>
</dbReference>
<dbReference type="RefSeq" id="WP_144983781.1">
    <property type="nucleotide sequence ID" value="NZ_CP037920.1"/>
</dbReference>